<gene>
    <name evidence="1" type="primary">arsD</name>
    <name evidence="1" type="ORF">HG15A2_34390</name>
</gene>
<proteinExistence type="predicted"/>
<dbReference type="AlphaFoldDB" id="A0A517MZ27"/>
<dbReference type="Proteomes" id="UP000319852">
    <property type="component" value="Chromosome"/>
</dbReference>
<name>A0A517MZ27_9BACT</name>
<sequence length="134" mass="14381">MKRVQIYDRAMCCSTGVCGPQIDPVLPKFAADLDWLAKQGHQVDRFNLAQDAAEFAKNESVQALLSSDGIECLPLVIVDGQIVSRSEYPSRENLALWTATAMPSNTASPKAVSPNRMLPIASDSGDCCSDSGCC</sequence>
<organism evidence="1 2">
    <name type="scientific">Adhaeretor mobilis</name>
    <dbReference type="NCBI Taxonomy" id="1930276"/>
    <lineage>
        <taxon>Bacteria</taxon>
        <taxon>Pseudomonadati</taxon>
        <taxon>Planctomycetota</taxon>
        <taxon>Planctomycetia</taxon>
        <taxon>Pirellulales</taxon>
        <taxon>Lacipirellulaceae</taxon>
        <taxon>Adhaeretor</taxon>
    </lineage>
</organism>
<dbReference type="OrthoDB" id="9801358at2"/>
<dbReference type="GO" id="GO:0046685">
    <property type="term" value="P:response to arsenic-containing substance"/>
    <property type="evidence" value="ECO:0007669"/>
    <property type="project" value="InterPro"/>
</dbReference>
<dbReference type="Pfam" id="PF06953">
    <property type="entry name" value="ArsD"/>
    <property type="match status" value="1"/>
</dbReference>
<dbReference type="GO" id="GO:0003677">
    <property type="term" value="F:DNA binding"/>
    <property type="evidence" value="ECO:0007669"/>
    <property type="project" value="InterPro"/>
</dbReference>
<dbReference type="RefSeq" id="WP_145061368.1">
    <property type="nucleotide sequence ID" value="NZ_CP036263.1"/>
</dbReference>
<evidence type="ECO:0000313" key="2">
    <source>
        <dbReference type="Proteomes" id="UP000319852"/>
    </source>
</evidence>
<dbReference type="NCBIfam" id="NF033727">
    <property type="entry name" value="chaperon_ArsD"/>
    <property type="match status" value="1"/>
</dbReference>
<evidence type="ECO:0000313" key="1">
    <source>
        <dbReference type="EMBL" id="QDT00104.1"/>
    </source>
</evidence>
<accession>A0A517MZ27</accession>
<dbReference type="EMBL" id="CP036263">
    <property type="protein sequence ID" value="QDT00104.1"/>
    <property type="molecule type" value="Genomic_DNA"/>
</dbReference>
<dbReference type="InterPro" id="IPR010712">
    <property type="entry name" value="Arsenical-R_ArsD"/>
</dbReference>
<dbReference type="Gene3D" id="3.40.30.10">
    <property type="entry name" value="Glutaredoxin"/>
    <property type="match status" value="1"/>
</dbReference>
<dbReference type="GO" id="GO:0045892">
    <property type="term" value="P:negative regulation of DNA-templated transcription"/>
    <property type="evidence" value="ECO:0007669"/>
    <property type="project" value="InterPro"/>
</dbReference>
<dbReference type="KEGG" id="amob:HG15A2_34390"/>
<protein>
    <submittedName>
        <fullName evidence="1">Arsenical resistance operon trans-acting repressor ArsD</fullName>
    </submittedName>
</protein>
<keyword evidence="2" id="KW-1185">Reference proteome</keyword>
<reference evidence="1 2" key="1">
    <citation type="submission" date="2019-02" db="EMBL/GenBank/DDBJ databases">
        <title>Deep-cultivation of Planctomycetes and their phenomic and genomic characterization uncovers novel biology.</title>
        <authorList>
            <person name="Wiegand S."/>
            <person name="Jogler M."/>
            <person name="Boedeker C."/>
            <person name="Pinto D."/>
            <person name="Vollmers J."/>
            <person name="Rivas-Marin E."/>
            <person name="Kohn T."/>
            <person name="Peeters S.H."/>
            <person name="Heuer A."/>
            <person name="Rast P."/>
            <person name="Oberbeckmann S."/>
            <person name="Bunk B."/>
            <person name="Jeske O."/>
            <person name="Meyerdierks A."/>
            <person name="Storesund J.E."/>
            <person name="Kallscheuer N."/>
            <person name="Luecker S."/>
            <person name="Lage O.M."/>
            <person name="Pohl T."/>
            <person name="Merkel B.J."/>
            <person name="Hornburger P."/>
            <person name="Mueller R.-W."/>
            <person name="Bruemmer F."/>
            <person name="Labrenz M."/>
            <person name="Spormann A.M."/>
            <person name="Op den Camp H."/>
            <person name="Overmann J."/>
            <person name="Amann R."/>
            <person name="Jetten M.S.M."/>
            <person name="Mascher T."/>
            <person name="Medema M.H."/>
            <person name="Devos D.P."/>
            <person name="Kaster A.-K."/>
            <person name="Ovreas L."/>
            <person name="Rohde M."/>
            <person name="Galperin M.Y."/>
            <person name="Jogler C."/>
        </authorList>
    </citation>
    <scope>NUCLEOTIDE SEQUENCE [LARGE SCALE GENOMIC DNA]</scope>
    <source>
        <strain evidence="1 2">HG15A2</strain>
    </source>
</reference>